<name>A0A0L0T738_ALLM3</name>
<gene>
    <name evidence="5" type="ORF">AMAG_14679</name>
</gene>
<keyword evidence="6" id="KW-1185">Reference proteome</keyword>
<dbReference type="InterPro" id="IPR001452">
    <property type="entry name" value="SH3_domain"/>
</dbReference>
<evidence type="ECO:0000256" key="1">
    <source>
        <dbReference type="ARBA" id="ARBA00022443"/>
    </source>
</evidence>
<dbReference type="InterPro" id="IPR036028">
    <property type="entry name" value="SH3-like_dom_sf"/>
</dbReference>
<feature type="compositionally biased region" description="Basic and acidic residues" evidence="3">
    <location>
        <begin position="157"/>
        <end position="172"/>
    </location>
</feature>
<evidence type="ECO:0000256" key="2">
    <source>
        <dbReference type="PROSITE-ProRule" id="PRU00192"/>
    </source>
</evidence>
<dbReference type="SMART" id="SM00326">
    <property type="entry name" value="SH3"/>
    <property type="match status" value="1"/>
</dbReference>
<dbReference type="PROSITE" id="PS50002">
    <property type="entry name" value="SH3"/>
    <property type="match status" value="1"/>
</dbReference>
<dbReference type="AlphaFoldDB" id="A0A0L0T738"/>
<dbReference type="SUPFAM" id="SSF64268">
    <property type="entry name" value="PX domain"/>
    <property type="match status" value="1"/>
</dbReference>
<protein>
    <recommendedName>
        <fullName evidence="4">SH3 domain-containing protein</fullName>
    </recommendedName>
</protein>
<organism evidence="5 6">
    <name type="scientific">Allomyces macrogynus (strain ATCC 38327)</name>
    <name type="common">Allomyces javanicus var. macrogynus</name>
    <dbReference type="NCBI Taxonomy" id="578462"/>
    <lineage>
        <taxon>Eukaryota</taxon>
        <taxon>Fungi</taxon>
        <taxon>Fungi incertae sedis</taxon>
        <taxon>Blastocladiomycota</taxon>
        <taxon>Blastocladiomycetes</taxon>
        <taxon>Blastocladiales</taxon>
        <taxon>Blastocladiaceae</taxon>
        <taxon>Allomyces</taxon>
    </lineage>
</organism>
<reference evidence="5 6" key="1">
    <citation type="submission" date="2009-11" db="EMBL/GenBank/DDBJ databases">
        <title>Annotation of Allomyces macrogynus ATCC 38327.</title>
        <authorList>
            <consortium name="The Broad Institute Genome Sequencing Platform"/>
            <person name="Russ C."/>
            <person name="Cuomo C."/>
            <person name="Burger G."/>
            <person name="Gray M.W."/>
            <person name="Holland P.W.H."/>
            <person name="King N."/>
            <person name="Lang F.B.F."/>
            <person name="Roger A.J."/>
            <person name="Ruiz-Trillo I."/>
            <person name="Young S.K."/>
            <person name="Zeng Q."/>
            <person name="Gargeya S."/>
            <person name="Fitzgerald M."/>
            <person name="Haas B."/>
            <person name="Abouelleil A."/>
            <person name="Alvarado L."/>
            <person name="Arachchi H.M."/>
            <person name="Berlin A."/>
            <person name="Chapman S.B."/>
            <person name="Gearin G."/>
            <person name="Goldberg J."/>
            <person name="Griggs A."/>
            <person name="Gujja S."/>
            <person name="Hansen M."/>
            <person name="Heiman D."/>
            <person name="Howarth C."/>
            <person name="Larimer J."/>
            <person name="Lui A."/>
            <person name="MacDonald P.J.P."/>
            <person name="McCowen C."/>
            <person name="Montmayeur A."/>
            <person name="Murphy C."/>
            <person name="Neiman D."/>
            <person name="Pearson M."/>
            <person name="Priest M."/>
            <person name="Roberts A."/>
            <person name="Saif S."/>
            <person name="Shea T."/>
            <person name="Sisk P."/>
            <person name="Stolte C."/>
            <person name="Sykes S."/>
            <person name="Wortman J."/>
            <person name="Nusbaum C."/>
            <person name="Birren B."/>
        </authorList>
    </citation>
    <scope>NUCLEOTIDE SEQUENCE [LARGE SCALE GENOMIC DNA]</scope>
    <source>
        <strain evidence="5 6">ATCC 38327</strain>
    </source>
</reference>
<dbReference type="CDD" id="cd00174">
    <property type="entry name" value="SH3"/>
    <property type="match status" value="1"/>
</dbReference>
<evidence type="ECO:0000259" key="4">
    <source>
        <dbReference type="PROSITE" id="PS50002"/>
    </source>
</evidence>
<dbReference type="InterPro" id="IPR036871">
    <property type="entry name" value="PX_dom_sf"/>
</dbReference>
<feature type="compositionally biased region" description="Low complexity" evidence="3">
    <location>
        <begin position="276"/>
        <end position="292"/>
    </location>
</feature>
<evidence type="ECO:0000256" key="3">
    <source>
        <dbReference type="SAM" id="MobiDB-lite"/>
    </source>
</evidence>
<feature type="compositionally biased region" description="Low complexity" evidence="3">
    <location>
        <begin position="107"/>
        <end position="121"/>
    </location>
</feature>
<reference evidence="6" key="2">
    <citation type="submission" date="2009-11" db="EMBL/GenBank/DDBJ databases">
        <title>The Genome Sequence of Allomyces macrogynus strain ATCC 38327.</title>
        <authorList>
            <consortium name="The Broad Institute Genome Sequencing Platform"/>
            <person name="Russ C."/>
            <person name="Cuomo C."/>
            <person name="Shea T."/>
            <person name="Young S.K."/>
            <person name="Zeng Q."/>
            <person name="Koehrsen M."/>
            <person name="Haas B."/>
            <person name="Borodovsky M."/>
            <person name="Guigo R."/>
            <person name="Alvarado L."/>
            <person name="Berlin A."/>
            <person name="Borenstein D."/>
            <person name="Chen Z."/>
            <person name="Engels R."/>
            <person name="Freedman E."/>
            <person name="Gellesch M."/>
            <person name="Goldberg J."/>
            <person name="Griggs A."/>
            <person name="Gujja S."/>
            <person name="Heiman D."/>
            <person name="Hepburn T."/>
            <person name="Howarth C."/>
            <person name="Jen D."/>
            <person name="Larson L."/>
            <person name="Lewis B."/>
            <person name="Mehta T."/>
            <person name="Park D."/>
            <person name="Pearson M."/>
            <person name="Roberts A."/>
            <person name="Saif S."/>
            <person name="Shenoy N."/>
            <person name="Sisk P."/>
            <person name="Stolte C."/>
            <person name="Sykes S."/>
            <person name="Walk T."/>
            <person name="White J."/>
            <person name="Yandava C."/>
            <person name="Burger G."/>
            <person name="Gray M.W."/>
            <person name="Holland P.W.H."/>
            <person name="King N."/>
            <person name="Lang F.B.F."/>
            <person name="Roger A.J."/>
            <person name="Ruiz-Trillo I."/>
            <person name="Lander E."/>
            <person name="Nusbaum C."/>
        </authorList>
    </citation>
    <scope>NUCLEOTIDE SEQUENCE [LARGE SCALE GENOMIC DNA]</scope>
    <source>
        <strain evidence="6">ATCC 38327</strain>
    </source>
</reference>
<feature type="region of interest" description="Disordered" evidence="3">
    <location>
        <begin position="68"/>
        <end position="342"/>
    </location>
</feature>
<accession>A0A0L0T738</accession>
<feature type="domain" description="SH3" evidence="4">
    <location>
        <begin position="1"/>
        <end position="65"/>
    </location>
</feature>
<dbReference type="EMBL" id="GG745366">
    <property type="protein sequence ID" value="KNE70557.1"/>
    <property type="molecule type" value="Genomic_DNA"/>
</dbReference>
<dbReference type="Proteomes" id="UP000054350">
    <property type="component" value="Unassembled WGS sequence"/>
</dbReference>
<dbReference type="Gene3D" id="2.30.30.40">
    <property type="entry name" value="SH3 Domains"/>
    <property type="match status" value="1"/>
</dbReference>
<dbReference type="VEuPathDB" id="FungiDB:AMAG_14679"/>
<evidence type="ECO:0000313" key="5">
    <source>
        <dbReference type="EMBL" id="KNE70557.1"/>
    </source>
</evidence>
<feature type="region of interest" description="Disordered" evidence="3">
    <location>
        <begin position="394"/>
        <end position="415"/>
    </location>
</feature>
<sequence>MKRVRALYPFTAATDDQLSFARGQEFFVLHRKQDWYFATTNASAPFARNARVGLVPANYFEVVDDDAAREYSDTPRPTPRGTTRQLQPVLEVENRPHGSASDEYEFQSRTSPPRSTTPTRQRSSEATPPRQQRSEHNAPPPRRVSSMRSIRPSYNGESDRSERRATSRDRQRSAGAVERLAGGQRRPSTDAAMRVDRRPSDEGYESSQPRYRRETSPAASTRPQRRASPSPVVRTRYAQRPSPSPVDDEPPRVTYASLSRTRSFDRRSGASTPRVGARTLPAAAAGATLSRPGTPGTLTRPATPGTLTRPITPGATIARPTTPGATIARPTTPGARSATLGRRGSDDLAAGVAALTVHDTVPRHATLTRGVPGSMLDPTETYTSLRRRQHADALAYDSRTSGPATTGPVDSGSSASYPVPQIALKSGRRTGPAQYEYTLVVTLASGATKTVQRMDAEFYALTESWADKLPASSVPTLPPRLTVGAENNYKQCMVLPAVTAQREREFAAFCARLVGVQGLLGGTDLVLEFLGLPVSSIGRGSSGNRGDDAGRRGYFTSALDVIPASRVAIGGRGYSSAVRLA</sequence>
<dbReference type="Gene3D" id="3.30.1520.10">
    <property type="entry name" value="Phox-like domain"/>
    <property type="match status" value="1"/>
</dbReference>
<dbReference type="SUPFAM" id="SSF50044">
    <property type="entry name" value="SH3-domain"/>
    <property type="match status" value="1"/>
</dbReference>
<dbReference type="Pfam" id="PF00018">
    <property type="entry name" value="SH3_1"/>
    <property type="match status" value="1"/>
</dbReference>
<evidence type="ECO:0000313" key="6">
    <source>
        <dbReference type="Proteomes" id="UP000054350"/>
    </source>
</evidence>
<dbReference type="OrthoDB" id="5569702at2759"/>
<dbReference type="GO" id="GO:0035091">
    <property type="term" value="F:phosphatidylinositol binding"/>
    <property type="evidence" value="ECO:0007669"/>
    <property type="project" value="InterPro"/>
</dbReference>
<proteinExistence type="predicted"/>
<keyword evidence="1 2" id="KW-0728">SH3 domain</keyword>